<dbReference type="PANTHER" id="PTHR24171:SF8">
    <property type="entry name" value="BRCA1-ASSOCIATED RING DOMAIN PROTEIN 1"/>
    <property type="match status" value="1"/>
</dbReference>
<keyword evidence="2" id="KW-0040">ANK repeat</keyword>
<dbReference type="SMART" id="SM00248">
    <property type="entry name" value="ANK"/>
    <property type="match status" value="2"/>
</dbReference>
<sequence>MTSKLNEKLCEECWGANLEKTVECLDQGADPNLMDNWGFTPLMLAAEACSFPIVKILVDRGAEINFYSESRGRSALLSAVITMDGLSDIVKFLIDEGADIYVTDKEGKSIWDFTPGEEYKEELREYISKVSFVEESD</sequence>
<evidence type="ECO:0000256" key="2">
    <source>
        <dbReference type="ARBA" id="ARBA00023043"/>
    </source>
</evidence>
<dbReference type="Gene3D" id="1.25.40.20">
    <property type="entry name" value="Ankyrin repeat-containing domain"/>
    <property type="match status" value="1"/>
</dbReference>
<accession>A0A481YRI5</accession>
<dbReference type="EMBL" id="MK500327">
    <property type="protein sequence ID" value="QBK85537.1"/>
    <property type="molecule type" value="Genomic_DNA"/>
</dbReference>
<evidence type="ECO:0000313" key="3">
    <source>
        <dbReference type="EMBL" id="QBK85537.1"/>
    </source>
</evidence>
<dbReference type="InterPro" id="IPR002110">
    <property type="entry name" value="Ankyrin_rpt"/>
</dbReference>
<keyword evidence="1" id="KW-0677">Repeat</keyword>
<dbReference type="GO" id="GO:0004842">
    <property type="term" value="F:ubiquitin-protein transferase activity"/>
    <property type="evidence" value="ECO:0007669"/>
    <property type="project" value="TreeGrafter"/>
</dbReference>
<dbReference type="PROSITE" id="PS50088">
    <property type="entry name" value="ANK_REPEAT"/>
    <property type="match status" value="2"/>
</dbReference>
<dbReference type="InterPro" id="IPR036770">
    <property type="entry name" value="Ankyrin_rpt-contain_sf"/>
</dbReference>
<name>A0A481YRI5_9VIRU</name>
<evidence type="ECO:0000256" key="1">
    <source>
        <dbReference type="ARBA" id="ARBA00022737"/>
    </source>
</evidence>
<proteinExistence type="predicted"/>
<dbReference type="GO" id="GO:0085020">
    <property type="term" value="P:protein K6-linked ubiquitination"/>
    <property type="evidence" value="ECO:0007669"/>
    <property type="project" value="TreeGrafter"/>
</dbReference>
<dbReference type="SUPFAM" id="SSF48403">
    <property type="entry name" value="Ankyrin repeat"/>
    <property type="match status" value="1"/>
</dbReference>
<dbReference type="PROSITE" id="PS50297">
    <property type="entry name" value="ANK_REP_REGION"/>
    <property type="match status" value="1"/>
</dbReference>
<dbReference type="Pfam" id="PF12796">
    <property type="entry name" value="Ank_2"/>
    <property type="match status" value="1"/>
</dbReference>
<gene>
    <name evidence="3" type="ORF">LCMAC101_01240</name>
</gene>
<protein>
    <submittedName>
        <fullName evidence="3">Ankyrin repeat protein</fullName>
    </submittedName>
</protein>
<reference evidence="3" key="1">
    <citation type="journal article" date="2019" name="MBio">
        <title>Virus Genomes from Deep Sea Sediments Expand the Ocean Megavirome and Support Independent Origins of Viral Gigantism.</title>
        <authorList>
            <person name="Backstrom D."/>
            <person name="Yutin N."/>
            <person name="Jorgensen S.L."/>
            <person name="Dharamshi J."/>
            <person name="Homa F."/>
            <person name="Zaremba-Niedwiedzka K."/>
            <person name="Spang A."/>
            <person name="Wolf Y.I."/>
            <person name="Koonin E.V."/>
            <person name="Ettema T.J."/>
        </authorList>
    </citation>
    <scope>NUCLEOTIDE SEQUENCE</scope>
</reference>
<organism evidence="3">
    <name type="scientific">Marseillevirus LCMAC101</name>
    <dbReference type="NCBI Taxonomy" id="2506602"/>
    <lineage>
        <taxon>Viruses</taxon>
        <taxon>Varidnaviria</taxon>
        <taxon>Bamfordvirae</taxon>
        <taxon>Nucleocytoviricota</taxon>
        <taxon>Megaviricetes</taxon>
        <taxon>Pimascovirales</taxon>
        <taxon>Pimascovirales incertae sedis</taxon>
        <taxon>Marseilleviridae</taxon>
    </lineage>
</organism>
<dbReference type="PANTHER" id="PTHR24171">
    <property type="entry name" value="ANKYRIN REPEAT DOMAIN-CONTAINING PROTEIN 39-RELATED"/>
    <property type="match status" value="1"/>
</dbReference>